<dbReference type="InterPro" id="IPR036291">
    <property type="entry name" value="NAD(P)-bd_dom_sf"/>
</dbReference>
<dbReference type="PRINTS" id="PR00080">
    <property type="entry name" value="SDRFAMILY"/>
</dbReference>
<evidence type="ECO:0000256" key="3">
    <source>
        <dbReference type="ARBA" id="ARBA00022857"/>
    </source>
</evidence>
<dbReference type="InParanoid" id="A0A7R8UDU5"/>
<keyword evidence="4" id="KW-0560">Oxidoreductase</keyword>
<dbReference type="Gene3D" id="3.40.50.720">
    <property type="entry name" value="NAD(P)-binding Rossmann-like Domain"/>
    <property type="match status" value="1"/>
</dbReference>
<dbReference type="InterPro" id="IPR020904">
    <property type="entry name" value="Sc_DH/Rdtase_CS"/>
</dbReference>
<organism evidence="6 7">
    <name type="scientific">Hermetia illucens</name>
    <name type="common">Black soldier fly</name>
    <dbReference type="NCBI Taxonomy" id="343691"/>
    <lineage>
        <taxon>Eukaryota</taxon>
        <taxon>Metazoa</taxon>
        <taxon>Ecdysozoa</taxon>
        <taxon>Arthropoda</taxon>
        <taxon>Hexapoda</taxon>
        <taxon>Insecta</taxon>
        <taxon>Pterygota</taxon>
        <taxon>Neoptera</taxon>
        <taxon>Endopterygota</taxon>
        <taxon>Diptera</taxon>
        <taxon>Brachycera</taxon>
        <taxon>Stratiomyomorpha</taxon>
        <taxon>Stratiomyidae</taxon>
        <taxon>Hermetiinae</taxon>
        <taxon>Hermetia</taxon>
    </lineage>
</organism>
<dbReference type="OMA" id="EYACTWS"/>
<dbReference type="PANTHER" id="PTHR44252:SF3">
    <property type="entry name" value="D-ERYTHRULOSE REDUCTASE-RELATED"/>
    <property type="match status" value="1"/>
</dbReference>
<dbReference type="GO" id="GO:0006629">
    <property type="term" value="P:lipid metabolic process"/>
    <property type="evidence" value="ECO:0007669"/>
    <property type="project" value="UniProtKB-ARBA"/>
</dbReference>
<keyword evidence="7" id="KW-1185">Reference proteome</keyword>
<accession>A0A7R8UDU5</accession>
<feature type="domain" description="Ketoreductase" evidence="5">
    <location>
        <begin position="4"/>
        <end position="178"/>
    </location>
</feature>
<evidence type="ECO:0000256" key="1">
    <source>
        <dbReference type="ARBA" id="ARBA00006484"/>
    </source>
</evidence>
<dbReference type="AlphaFoldDB" id="A0A7R8UDU5"/>
<evidence type="ECO:0000313" key="6">
    <source>
        <dbReference type="EMBL" id="CAD7078864.1"/>
    </source>
</evidence>
<dbReference type="PROSITE" id="PS00061">
    <property type="entry name" value="ADH_SHORT"/>
    <property type="match status" value="1"/>
</dbReference>
<name>A0A7R8UDU5_HERIL</name>
<comment type="similarity">
    <text evidence="1">Belongs to the short-chain dehydrogenases/reductases (SDR) family.</text>
</comment>
<dbReference type="InterPro" id="IPR057326">
    <property type="entry name" value="KR_dom"/>
</dbReference>
<keyword evidence="3" id="KW-0521">NADP</keyword>
<evidence type="ECO:0000313" key="7">
    <source>
        <dbReference type="Proteomes" id="UP000594454"/>
    </source>
</evidence>
<protein>
    <recommendedName>
        <fullName evidence="5">Ketoreductase domain-containing protein</fullName>
    </recommendedName>
</protein>
<gene>
    <name evidence="6" type="ORF">HERILL_LOCUS2109</name>
</gene>
<dbReference type="FunFam" id="3.40.50.720:FF:000214">
    <property type="entry name" value="L-xylulose reductase"/>
    <property type="match status" value="1"/>
</dbReference>
<evidence type="ECO:0000256" key="4">
    <source>
        <dbReference type="ARBA" id="ARBA00023002"/>
    </source>
</evidence>
<dbReference type="EMBL" id="LR899009">
    <property type="protein sequence ID" value="CAD7078864.1"/>
    <property type="molecule type" value="Genomic_DNA"/>
</dbReference>
<evidence type="ECO:0000259" key="5">
    <source>
        <dbReference type="SMART" id="SM00822"/>
    </source>
</evidence>
<dbReference type="SUPFAM" id="SSF51735">
    <property type="entry name" value="NAD(P)-binding Rossmann-fold domains"/>
    <property type="match status" value="1"/>
</dbReference>
<dbReference type="GO" id="GO:0050038">
    <property type="term" value="F:L-xylulose reductase (NADPH) activity"/>
    <property type="evidence" value="ECO:0007669"/>
    <property type="project" value="TreeGrafter"/>
</dbReference>
<dbReference type="SMART" id="SM00822">
    <property type="entry name" value="PKS_KR"/>
    <property type="match status" value="1"/>
</dbReference>
<dbReference type="GO" id="GO:0004090">
    <property type="term" value="F:carbonyl reductase (NADPH) activity"/>
    <property type="evidence" value="ECO:0007669"/>
    <property type="project" value="TreeGrafter"/>
</dbReference>
<comment type="subunit">
    <text evidence="2">Homotetramer.</text>
</comment>
<evidence type="ECO:0000256" key="2">
    <source>
        <dbReference type="ARBA" id="ARBA00011881"/>
    </source>
</evidence>
<dbReference type="FunCoup" id="A0A7R8UDU5">
    <property type="interactions" value="235"/>
</dbReference>
<dbReference type="GO" id="GO:0005997">
    <property type="term" value="P:xylulose metabolic process"/>
    <property type="evidence" value="ECO:0007669"/>
    <property type="project" value="TreeGrafter"/>
</dbReference>
<dbReference type="GO" id="GO:0006006">
    <property type="term" value="P:glucose metabolic process"/>
    <property type="evidence" value="ECO:0007669"/>
    <property type="project" value="TreeGrafter"/>
</dbReference>
<dbReference type="InterPro" id="IPR051737">
    <property type="entry name" value="L-xylulose/Carbonyl_redctase"/>
</dbReference>
<dbReference type="Proteomes" id="UP000594454">
    <property type="component" value="Chromosome 1"/>
</dbReference>
<dbReference type="OrthoDB" id="1393670at2759"/>
<reference evidence="6 7" key="1">
    <citation type="submission" date="2020-11" db="EMBL/GenBank/DDBJ databases">
        <authorList>
            <person name="Wallbank WR R."/>
            <person name="Pardo Diaz C."/>
            <person name="Kozak K."/>
            <person name="Martin S."/>
            <person name="Jiggins C."/>
            <person name="Moest M."/>
            <person name="Warren A I."/>
            <person name="Generalovic N T."/>
            <person name="Byers J.R.P. K."/>
            <person name="Montejo-Kovacevich G."/>
            <person name="Yen C E."/>
        </authorList>
    </citation>
    <scope>NUCLEOTIDE SEQUENCE [LARGE SCALE GENOMIC DNA]</scope>
</reference>
<dbReference type="InterPro" id="IPR002347">
    <property type="entry name" value="SDR_fam"/>
</dbReference>
<dbReference type="Pfam" id="PF13561">
    <property type="entry name" value="adh_short_C2"/>
    <property type="match status" value="1"/>
</dbReference>
<dbReference type="PANTHER" id="PTHR44252">
    <property type="entry name" value="D-ERYTHRULOSE REDUCTASE"/>
    <property type="match status" value="1"/>
</dbReference>
<dbReference type="PRINTS" id="PR00081">
    <property type="entry name" value="GDHRDH"/>
</dbReference>
<proteinExistence type="inferred from homology"/>
<sequence>MKGKTILVTGTGQGIGCALVHVLHSLGAKVIAVARRPESLAQLKAECPNIETICVDLSNWDATKAALKDVPPLDGLVNNAGVAVIKPFEEITEKDFDDNFNVNIKAVFNVTQTLSPKLKSGSSIVNLSSLAGQRSFAGHSAYSASKAAVDSLTKSLALEFGPRKIRVNAVNPTVILTKMGRDHWSDPAKANGLLSHIPLRRFGEVSEVNDAIIFLLSDKASYVNGTTMLLEGGYSAS</sequence>